<accession>A0A085V0G6</accession>
<dbReference type="Pfam" id="PF00528">
    <property type="entry name" value="BPD_transp_1"/>
    <property type="match status" value="1"/>
</dbReference>
<feature type="transmembrane region" description="Helical" evidence="8">
    <location>
        <begin position="254"/>
        <end position="277"/>
    </location>
</feature>
<feature type="transmembrane region" description="Helical" evidence="8">
    <location>
        <begin position="21"/>
        <end position="43"/>
    </location>
</feature>
<evidence type="ECO:0000256" key="7">
    <source>
        <dbReference type="ARBA" id="ARBA00023136"/>
    </source>
</evidence>
<keyword evidence="7 8" id="KW-0472">Membrane</keyword>
<proteinExistence type="inferred from homology"/>
<comment type="similarity">
    <text evidence="2">Belongs to the binding-protein-dependent transport system permease family. CysTW subfamily.</text>
</comment>
<evidence type="ECO:0000256" key="6">
    <source>
        <dbReference type="ARBA" id="ARBA00022989"/>
    </source>
</evidence>
<dbReference type="Gene3D" id="1.10.3720.10">
    <property type="entry name" value="MetI-like"/>
    <property type="match status" value="1"/>
</dbReference>
<keyword evidence="4" id="KW-1003">Cell membrane</keyword>
<dbReference type="GO" id="GO:0055085">
    <property type="term" value="P:transmembrane transport"/>
    <property type="evidence" value="ECO:0007669"/>
    <property type="project" value="InterPro"/>
</dbReference>
<dbReference type="InterPro" id="IPR000515">
    <property type="entry name" value="MetI-like"/>
</dbReference>
<protein>
    <submittedName>
        <fullName evidence="10">ABC transporter permease</fullName>
    </submittedName>
</protein>
<feature type="transmembrane region" description="Helical" evidence="8">
    <location>
        <begin position="70"/>
        <end position="94"/>
    </location>
</feature>
<keyword evidence="6 8" id="KW-1133">Transmembrane helix</keyword>
<gene>
    <name evidence="10" type="ORF">IV02_19970</name>
</gene>
<dbReference type="PANTHER" id="PTHR42929:SF5">
    <property type="entry name" value="ABC TRANSPORTER PERMEASE PROTEIN"/>
    <property type="match status" value="1"/>
</dbReference>
<feature type="transmembrane region" description="Helical" evidence="8">
    <location>
        <begin position="157"/>
        <end position="179"/>
    </location>
</feature>
<feature type="transmembrane region" description="Helical" evidence="8">
    <location>
        <begin position="106"/>
        <end position="129"/>
    </location>
</feature>
<keyword evidence="5 8" id="KW-0812">Transmembrane</keyword>
<dbReference type="RefSeq" id="WP_047577148.1">
    <property type="nucleotide sequence ID" value="NZ_JPQT01000119.1"/>
</dbReference>
<dbReference type="PANTHER" id="PTHR42929">
    <property type="entry name" value="INNER MEMBRANE ABC TRANSPORTER PERMEASE PROTEIN YDCU-RELATED-RELATED"/>
    <property type="match status" value="1"/>
</dbReference>
<keyword evidence="3 8" id="KW-0813">Transport</keyword>
<comment type="subcellular location">
    <subcellularLocation>
        <location evidence="1 8">Cell membrane</location>
        <topology evidence="1 8">Multi-pass membrane protein</topology>
    </subcellularLocation>
</comment>
<dbReference type="InterPro" id="IPR035906">
    <property type="entry name" value="MetI-like_sf"/>
</dbReference>
<dbReference type="GO" id="GO:0005886">
    <property type="term" value="C:plasma membrane"/>
    <property type="evidence" value="ECO:0007669"/>
    <property type="project" value="UniProtKB-SubCell"/>
</dbReference>
<name>A0A085V0G6_PSESX</name>
<dbReference type="PROSITE" id="PS50928">
    <property type="entry name" value="ABC_TM1"/>
    <property type="match status" value="1"/>
</dbReference>
<feature type="transmembrane region" description="Helical" evidence="8">
    <location>
        <begin position="212"/>
        <end position="234"/>
    </location>
</feature>
<feature type="domain" description="ABC transmembrane type-1" evidence="9">
    <location>
        <begin position="71"/>
        <end position="277"/>
    </location>
</feature>
<evidence type="ECO:0000256" key="2">
    <source>
        <dbReference type="ARBA" id="ARBA00007069"/>
    </source>
</evidence>
<evidence type="ECO:0000256" key="3">
    <source>
        <dbReference type="ARBA" id="ARBA00022448"/>
    </source>
</evidence>
<evidence type="ECO:0000256" key="4">
    <source>
        <dbReference type="ARBA" id="ARBA00022475"/>
    </source>
</evidence>
<evidence type="ECO:0000256" key="5">
    <source>
        <dbReference type="ARBA" id="ARBA00022692"/>
    </source>
</evidence>
<dbReference type="SUPFAM" id="SSF161098">
    <property type="entry name" value="MetI-like"/>
    <property type="match status" value="1"/>
</dbReference>
<dbReference type="PATRIC" id="fig|317.174.peg.4084"/>
<reference evidence="10 11" key="1">
    <citation type="submission" date="2014-07" db="EMBL/GenBank/DDBJ databases">
        <title>Draft Genome Sequences of Environmental Pseudomonas syringae strains.</title>
        <authorList>
            <person name="Baltrus D.A."/>
            <person name="Berge O."/>
            <person name="Morris C."/>
        </authorList>
    </citation>
    <scope>NUCLEOTIDE SEQUENCE [LARGE SCALE GENOMIC DNA]</scope>
    <source>
        <strain evidence="10 11">CEB003</strain>
    </source>
</reference>
<dbReference type="CDD" id="cd06261">
    <property type="entry name" value="TM_PBP2"/>
    <property type="match status" value="1"/>
</dbReference>
<comment type="caution">
    <text evidence="10">The sequence shown here is derived from an EMBL/GenBank/DDBJ whole genome shotgun (WGS) entry which is preliminary data.</text>
</comment>
<evidence type="ECO:0000256" key="1">
    <source>
        <dbReference type="ARBA" id="ARBA00004651"/>
    </source>
</evidence>
<dbReference type="AlphaFoldDB" id="A0A085V0G6"/>
<dbReference type="EMBL" id="JPQT01000119">
    <property type="protein sequence ID" value="KFE48929.1"/>
    <property type="molecule type" value="Genomic_DNA"/>
</dbReference>
<dbReference type="Proteomes" id="UP000028643">
    <property type="component" value="Unassembled WGS sequence"/>
</dbReference>
<evidence type="ECO:0000256" key="8">
    <source>
        <dbReference type="RuleBase" id="RU363032"/>
    </source>
</evidence>
<evidence type="ECO:0000259" key="9">
    <source>
        <dbReference type="PROSITE" id="PS50928"/>
    </source>
</evidence>
<organism evidence="10 11">
    <name type="scientific">Pseudomonas syringae</name>
    <dbReference type="NCBI Taxonomy" id="317"/>
    <lineage>
        <taxon>Bacteria</taxon>
        <taxon>Pseudomonadati</taxon>
        <taxon>Pseudomonadota</taxon>
        <taxon>Gammaproteobacteria</taxon>
        <taxon>Pseudomonadales</taxon>
        <taxon>Pseudomonadaceae</taxon>
        <taxon>Pseudomonas</taxon>
    </lineage>
</organism>
<sequence length="290" mass="31233">MARYDAEHVGIAPWLLSGPALLVFIALLLAPLLLTAVLSLNLFSDTAGVVPGYSLGNYIEVFKDGYFHEIFLRTGGMALAVTVLCVLLGVPETIIIARMAPRWRSLFLLVVLGPLLISVVVRTLGWAILLGNNGLINDALQALGITDQPVKMLFTQVGVIIALTHVLVPFMVIAVWATLQRLDLQVEWAGLSLGASRLTVFRRIILPQIMPGILSGSIIVFALAASAFATPAIIGGRRLKVVATAAYDEFLGTLNWPLGAAIAMLLLVANLIIILGCSKLAERRFKQVFE</sequence>
<evidence type="ECO:0000313" key="10">
    <source>
        <dbReference type="EMBL" id="KFE48929.1"/>
    </source>
</evidence>
<evidence type="ECO:0000313" key="11">
    <source>
        <dbReference type="Proteomes" id="UP000028643"/>
    </source>
</evidence>